<keyword evidence="3" id="KW-0963">Cytoplasm</keyword>
<dbReference type="SUPFAM" id="SSF50044">
    <property type="entry name" value="SH3-domain"/>
    <property type="match status" value="1"/>
</dbReference>
<feature type="region of interest" description="Disordered" evidence="7">
    <location>
        <begin position="1444"/>
        <end position="1464"/>
    </location>
</feature>
<dbReference type="InterPro" id="IPR036028">
    <property type="entry name" value="SH3-like_dom_sf"/>
</dbReference>
<comment type="caution">
    <text evidence="11">The sequence shown here is derived from an EMBL/GenBank/DDBJ whole genome shotgun (WGS) entry which is preliminary data.</text>
</comment>
<feature type="domain" description="SH3" evidence="8">
    <location>
        <begin position="8"/>
        <end position="69"/>
    </location>
</feature>
<dbReference type="InterPro" id="IPR027357">
    <property type="entry name" value="DOCKER_dom"/>
</dbReference>
<dbReference type="Proteomes" id="UP001249851">
    <property type="component" value="Unassembled WGS sequence"/>
</dbReference>
<evidence type="ECO:0000313" key="11">
    <source>
        <dbReference type="EMBL" id="KAK2563322.1"/>
    </source>
</evidence>
<dbReference type="InterPro" id="IPR056372">
    <property type="entry name" value="TPR_DOCK"/>
</dbReference>
<dbReference type="InterPro" id="IPR026791">
    <property type="entry name" value="DOCK"/>
</dbReference>
<dbReference type="InterPro" id="IPR027007">
    <property type="entry name" value="C2_DOCK-type_domain"/>
</dbReference>
<dbReference type="Gene3D" id="1.20.1270.350">
    <property type="entry name" value="Dedicator of cytokinesis N-terminal subdomain"/>
    <property type="match status" value="1"/>
</dbReference>
<dbReference type="Gene3D" id="2.30.30.40">
    <property type="entry name" value="SH3 Domains"/>
    <property type="match status" value="1"/>
</dbReference>
<feature type="compositionally biased region" description="Polar residues" evidence="7">
    <location>
        <begin position="1633"/>
        <end position="1650"/>
    </location>
</feature>
<evidence type="ECO:0000259" key="10">
    <source>
        <dbReference type="PROSITE" id="PS51651"/>
    </source>
</evidence>
<feature type="domain" description="C2 DOCK-type" evidence="9">
    <location>
        <begin position="366"/>
        <end position="538"/>
    </location>
</feature>
<feature type="domain" description="DOCKER" evidence="10">
    <location>
        <begin position="1161"/>
        <end position="1405"/>
    </location>
</feature>
<dbReference type="InterPro" id="IPR046773">
    <property type="entry name" value="DOCKER_Lobe_C"/>
</dbReference>
<feature type="region of interest" description="Disordered" evidence="7">
    <location>
        <begin position="1399"/>
        <end position="1430"/>
    </location>
</feature>
<dbReference type="PANTHER" id="PTHR45653">
    <property type="entry name" value="DEDICATOR OF CYTOKINESIS"/>
    <property type="match status" value="1"/>
</dbReference>
<keyword evidence="2 5" id="KW-0728">SH3 domain</keyword>
<dbReference type="InterPro" id="IPR035892">
    <property type="entry name" value="C2_domain_sf"/>
</dbReference>
<dbReference type="GO" id="GO:0031267">
    <property type="term" value="F:small GTPase binding"/>
    <property type="evidence" value="ECO:0007669"/>
    <property type="project" value="TreeGrafter"/>
</dbReference>
<dbReference type="InterPro" id="IPR043162">
    <property type="entry name" value="DOCK_C_lobe_C"/>
</dbReference>
<dbReference type="GO" id="GO:0005886">
    <property type="term" value="C:plasma membrane"/>
    <property type="evidence" value="ECO:0007669"/>
    <property type="project" value="TreeGrafter"/>
</dbReference>
<feature type="compositionally biased region" description="Low complexity" evidence="7">
    <location>
        <begin position="1680"/>
        <end position="1698"/>
    </location>
</feature>
<comment type="similarity">
    <text evidence="6">Belongs to the DOCK family.</text>
</comment>
<keyword evidence="4" id="KW-0597">Phosphoprotein</keyword>
<feature type="compositionally biased region" description="Low complexity" evidence="7">
    <location>
        <begin position="1817"/>
        <end position="1836"/>
    </location>
</feature>
<dbReference type="GO" id="GO:0007264">
    <property type="term" value="P:small GTPase-mediated signal transduction"/>
    <property type="evidence" value="ECO:0007669"/>
    <property type="project" value="InterPro"/>
</dbReference>
<sequence>MASWKATTTEKYGVVVYNFDGKVNHGLPLTIGETVHIFEECSGWYRGCALRRKAVKGIFPATYVHIKDCVVENAGTVMESLVAKEDATVKELTLILREWVVIWKQLYKKHQVHLFEALKKIMWDLIKCRQALISGTLTQDQMDDIKRTAINKIDWGNSKMGLDLIPRVDGQVVDAETKSVVELYKVHVLSTEANLQVYGRGNLKKRPSRVTTVMQHTYLNVTSFVCNIEEKCQVFFSIYDARESRFISERFLVHVSKSGSTQSLNKNDSSQKMNQVQKVENSFCVFTDLGSKDVNSAAYLVAHIVRVGKMLTDMSSKKIAASSYRRPFGCAGILVSLRVFQGDLDKVQHENPLLLPKGIPIVRKLGFPDVIMPGSGKTTSKNVEVSMCVVGPKGKIIEDCVFLGAGGTSITEYQSIIFYHNSSPKWSETIKVQLPFDKFLGAHLRFGFRHLSKFEEKDKAEKTFAFSFVSLMRPDDTTISDGTHELCVYKFDTNCFYDSKTYLHMPSRISQFVNHVNAGSDRLSRSAKDSFTIKTIACSTKLTQNVDLVGLLRWKANMREIPGVLNALLKIDGEEIVKFLQDIFDALFAILNESEEECGNLVFRALVFIIRLLSAEKYQHFQGVLTTYIEKHFSAAMAYQKLMVCLRQALVYNAGENDKMENLKNIMIVSAFYGGVGISFQIYNSIKNDVDEVVSKEHNINVVVCFLSMHQERDEATQESFKNDLHSVFTDINELMSSRLPDATVQVLGSSRVQETTLGVSGDQKLLANSRLEFIASTVKSSLFLEKESRRILLPVLLSSLQKQLTQKQDMKTCAETLGSLLTCLQSGASQGPIEDDVYLVAKSLLQPVFQTVMTVDRTSELAASELISRHFLAVLTNLLLIMTEEHYQGYLKEFGNNKDLKEFLINVFVAFTEIVKRGIFLKDWIVIIVLGNSVILRAIQNFSEALRDNFSGDNLDYQLWNSYFNLSVSFLTQTHLQLENFTEVKKHKIIDRYFTRDVGVEIKIVNELDRLVSVDNKGDNEYKMLFNEILTEKFEADLAFRDQGIAFVNRVTDLLQLLLEYRRVSAEDDKEQKMSCLVNLLEFYEKIDRKDLYVRCIERLRDLHIASGNFTEAGYTVLEHAKLLEWSDLLVNDSPDPMTEFQLKEKLYLDAISFLDKGKKMQAKFFDNIIKQVRPECEYFRVGFYGSGFPFSVRNKAFIYRGHEYEKIGTFNQRILSQFPDAQMMDKNTPPDIDILESDKQYLQCCRVIPISEHEERFVGKIVDDKISGFKVEISPVLNAVETVESKNKELERIIARLSADKSQSVNPLSMILNGVIDAAVMGGIAKYEEAFFKPEFLTKNPKDKDLVNRLKGAIEKQVKVLEKGLQLHDELTTKDLRPFHLKMETCFAEMKARVTGGQRKATRPNTLPVNLPFGSSHGGSLRVGRGDRKNSLPAEFFREAVHSANSTKKRQSLSEQNSPQGLWLLKGEAHKKLTESKSLEALSEVEETAPPLPVKNSRSDSLPMGSPETLRRSSVLSRRTQHRSSSPASLLRYPTPISPLEENGKASPAIPPKQKSGLIHSSSDEDILNSAGPQTSFTIKEKRPGDESITELSSQGDSVPLLPPKRNPILTPTVGEDAGLVPQLPEKRKSYASTASLTSRESSVFSDTASDHPSPSSPLSLSGQFSDKMENILRNPYTLDSRGSSGSSTQTLSLSTARRDAEGIAFPSSNSNGYNFVTPPSSPRVLVDNVYSRDSVATWVSESKSYYSESSFDSDALSPGSPPLSKLDLDNGAQQLTSTPRSVDLAGQESPKEDRSTPQSSSLRGSETFSSSTRSLLISETTSTMSSITTQSESKIVSREESLSKSRTPVPVPRRSTYSASNRPAGLFSRSPSNATDVAASRREATPPQVIPRKPGVDSSSLSPPPKPPRPSQFGSPRRAPPVVPKPYASKTEDDSKEN</sequence>
<organism evidence="11 12">
    <name type="scientific">Acropora cervicornis</name>
    <name type="common">Staghorn coral</name>
    <dbReference type="NCBI Taxonomy" id="6130"/>
    <lineage>
        <taxon>Eukaryota</taxon>
        <taxon>Metazoa</taxon>
        <taxon>Cnidaria</taxon>
        <taxon>Anthozoa</taxon>
        <taxon>Hexacorallia</taxon>
        <taxon>Scleractinia</taxon>
        <taxon>Astrocoeniina</taxon>
        <taxon>Acroporidae</taxon>
        <taxon>Acropora</taxon>
    </lineage>
</organism>
<dbReference type="Gene3D" id="1.20.58.740">
    <property type="match status" value="1"/>
</dbReference>
<evidence type="ECO:0000256" key="3">
    <source>
        <dbReference type="ARBA" id="ARBA00022490"/>
    </source>
</evidence>
<dbReference type="SMART" id="SM00326">
    <property type="entry name" value="SH3"/>
    <property type="match status" value="1"/>
</dbReference>
<evidence type="ECO:0000256" key="1">
    <source>
        <dbReference type="ARBA" id="ARBA00004496"/>
    </source>
</evidence>
<comment type="subcellular location">
    <subcellularLocation>
        <location evidence="1">Cytoplasm</location>
    </subcellularLocation>
</comment>
<keyword evidence="12" id="KW-1185">Reference proteome</keyword>
<accession>A0AAD9QL94</accession>
<dbReference type="CDD" id="cd11872">
    <property type="entry name" value="SH3_DOCK_AB"/>
    <property type="match status" value="1"/>
</dbReference>
<dbReference type="PANTHER" id="PTHR45653:SF12">
    <property type="entry name" value="SPONGE, ISOFORM E"/>
    <property type="match status" value="1"/>
</dbReference>
<dbReference type="Gene3D" id="2.60.40.150">
    <property type="entry name" value="C2 domain"/>
    <property type="match status" value="1"/>
</dbReference>
<feature type="region of interest" description="Disordered" evidence="7">
    <location>
        <begin position="1483"/>
        <end position="1665"/>
    </location>
</feature>
<feature type="region of interest" description="Disordered" evidence="7">
    <location>
        <begin position="1678"/>
        <end position="1698"/>
    </location>
</feature>
<evidence type="ECO:0000256" key="5">
    <source>
        <dbReference type="PROSITE-ProRule" id="PRU00192"/>
    </source>
</evidence>
<protein>
    <submittedName>
        <fullName evidence="11">Dedicator of cytokinesis protein 1</fullName>
    </submittedName>
</protein>
<reference evidence="11" key="2">
    <citation type="journal article" date="2023" name="Science">
        <title>Genomic signatures of disease resistance in endangered staghorn corals.</title>
        <authorList>
            <person name="Vollmer S.V."/>
            <person name="Selwyn J.D."/>
            <person name="Despard B.A."/>
            <person name="Roesel C.L."/>
        </authorList>
    </citation>
    <scope>NUCLEOTIDE SEQUENCE</scope>
    <source>
        <strain evidence="11">K2</strain>
    </source>
</reference>
<dbReference type="InterPro" id="IPR042455">
    <property type="entry name" value="DOCK_N_sub1"/>
</dbReference>
<dbReference type="PROSITE" id="PS51651">
    <property type="entry name" value="DOCKER"/>
    <property type="match status" value="1"/>
</dbReference>
<dbReference type="FunFam" id="1.20.58.740:FF:000004">
    <property type="entry name" value="Dedicator of cytokinesis protein 1"/>
    <property type="match status" value="1"/>
</dbReference>
<dbReference type="GO" id="GO:0005085">
    <property type="term" value="F:guanyl-nucleotide exchange factor activity"/>
    <property type="evidence" value="ECO:0007669"/>
    <property type="project" value="InterPro"/>
</dbReference>
<dbReference type="Pfam" id="PF16172">
    <property type="entry name" value="DOCK_N"/>
    <property type="match status" value="2"/>
</dbReference>
<dbReference type="GO" id="GO:0005737">
    <property type="term" value="C:cytoplasm"/>
    <property type="evidence" value="ECO:0007669"/>
    <property type="project" value="UniProtKB-SubCell"/>
</dbReference>
<dbReference type="InterPro" id="IPR043161">
    <property type="entry name" value="DOCK_C_lobe_A"/>
</dbReference>
<dbReference type="Pfam" id="PF23554">
    <property type="entry name" value="TPR_DOCK"/>
    <property type="match status" value="1"/>
</dbReference>
<feature type="compositionally biased region" description="Polar residues" evidence="7">
    <location>
        <begin position="1799"/>
        <end position="1816"/>
    </location>
</feature>
<dbReference type="FunFam" id="2.30.30.40:FF:000057">
    <property type="entry name" value="Dedicator of cytokinesis protein 4"/>
    <property type="match status" value="1"/>
</dbReference>
<dbReference type="Pfam" id="PF14429">
    <property type="entry name" value="DOCK-C2"/>
    <property type="match status" value="1"/>
</dbReference>
<evidence type="ECO:0000256" key="2">
    <source>
        <dbReference type="ARBA" id="ARBA00022443"/>
    </source>
</evidence>
<evidence type="ECO:0000256" key="7">
    <source>
        <dbReference type="SAM" id="MobiDB-lite"/>
    </source>
</evidence>
<dbReference type="InterPro" id="IPR001452">
    <property type="entry name" value="SH3_domain"/>
</dbReference>
<evidence type="ECO:0000256" key="6">
    <source>
        <dbReference type="PROSITE-ProRule" id="PRU00983"/>
    </source>
</evidence>
<dbReference type="Gene3D" id="1.25.40.410">
    <property type="match status" value="1"/>
</dbReference>
<dbReference type="EMBL" id="JARQWQ010000025">
    <property type="protein sequence ID" value="KAK2563322.1"/>
    <property type="molecule type" value="Genomic_DNA"/>
</dbReference>
<dbReference type="PROSITE" id="PS50002">
    <property type="entry name" value="SH3"/>
    <property type="match status" value="1"/>
</dbReference>
<name>A0AAD9QL94_ACRCE</name>
<dbReference type="PROSITE" id="PS51650">
    <property type="entry name" value="C2_DOCK"/>
    <property type="match status" value="1"/>
</dbReference>
<dbReference type="Pfam" id="PF07653">
    <property type="entry name" value="SH3_2"/>
    <property type="match status" value="1"/>
</dbReference>
<reference evidence="11" key="1">
    <citation type="journal article" date="2023" name="G3 (Bethesda)">
        <title>Whole genome assembly and annotation of the endangered Caribbean coral Acropora cervicornis.</title>
        <authorList>
            <person name="Selwyn J.D."/>
            <person name="Vollmer S.V."/>
        </authorList>
    </citation>
    <scope>NUCLEOTIDE SEQUENCE</scope>
    <source>
        <strain evidence="11">K2</strain>
    </source>
</reference>
<dbReference type="InterPro" id="IPR032376">
    <property type="entry name" value="DOCK_N"/>
</dbReference>
<evidence type="ECO:0000256" key="4">
    <source>
        <dbReference type="ARBA" id="ARBA00022553"/>
    </source>
</evidence>
<feature type="compositionally biased region" description="Low complexity" evidence="7">
    <location>
        <begin position="1655"/>
        <end position="1664"/>
    </location>
</feature>
<feature type="compositionally biased region" description="Polar residues" evidence="7">
    <location>
        <begin position="1774"/>
        <end position="1783"/>
    </location>
</feature>
<evidence type="ECO:0000259" key="8">
    <source>
        <dbReference type="PROSITE" id="PS50002"/>
    </source>
</evidence>
<evidence type="ECO:0000313" key="12">
    <source>
        <dbReference type="Proteomes" id="UP001249851"/>
    </source>
</evidence>
<gene>
    <name evidence="11" type="ORF">P5673_013002</name>
</gene>
<proteinExistence type="inferred from homology"/>
<feature type="region of interest" description="Disordered" evidence="7">
    <location>
        <begin position="1752"/>
        <end position="1941"/>
    </location>
</feature>
<dbReference type="Pfam" id="PF20421">
    <property type="entry name" value="DHR-2_Lobe_C"/>
    <property type="match status" value="1"/>
</dbReference>
<evidence type="ECO:0000259" key="9">
    <source>
        <dbReference type="PROSITE" id="PS51650"/>
    </source>
</evidence>